<protein>
    <recommendedName>
        <fullName evidence="4">F-box domain-containing protein</fullName>
    </recommendedName>
</protein>
<dbReference type="Proteomes" id="UP000494172">
    <property type="component" value="Unassembled WGS sequence"/>
</dbReference>
<name>A0A9Q9UQ30_9BURK</name>
<evidence type="ECO:0000256" key="1">
    <source>
        <dbReference type="SAM" id="MobiDB-lite"/>
    </source>
</evidence>
<dbReference type="AlphaFoldDB" id="A0A9Q9UQ30"/>
<evidence type="ECO:0008006" key="4">
    <source>
        <dbReference type="Google" id="ProtNLM"/>
    </source>
</evidence>
<gene>
    <name evidence="2" type="ORF">BAR24066_02313</name>
</gene>
<dbReference type="EMBL" id="CABVPX010000007">
    <property type="protein sequence ID" value="VWB50806.1"/>
    <property type="molecule type" value="Genomic_DNA"/>
</dbReference>
<feature type="compositionally biased region" description="Polar residues" evidence="1">
    <location>
        <begin position="1"/>
        <end position="10"/>
    </location>
</feature>
<evidence type="ECO:0000313" key="2">
    <source>
        <dbReference type="EMBL" id="VWB50806.1"/>
    </source>
</evidence>
<proteinExistence type="predicted"/>
<reference evidence="2 3" key="1">
    <citation type="submission" date="2019-09" db="EMBL/GenBank/DDBJ databases">
        <authorList>
            <person name="Depoorter E."/>
        </authorList>
    </citation>
    <scope>NUCLEOTIDE SEQUENCE [LARGE SCALE GENOMIC DNA]</scope>
    <source>
        <strain evidence="2">LMG 24066</strain>
    </source>
</reference>
<accession>A0A9Q9UQ30</accession>
<evidence type="ECO:0000313" key="3">
    <source>
        <dbReference type="Proteomes" id="UP000494172"/>
    </source>
</evidence>
<organism evidence="2 3">
    <name type="scientific">Burkholderia arboris</name>
    <dbReference type="NCBI Taxonomy" id="488730"/>
    <lineage>
        <taxon>Bacteria</taxon>
        <taxon>Pseudomonadati</taxon>
        <taxon>Pseudomonadota</taxon>
        <taxon>Betaproteobacteria</taxon>
        <taxon>Burkholderiales</taxon>
        <taxon>Burkholderiaceae</taxon>
        <taxon>Burkholderia</taxon>
        <taxon>Burkholderia cepacia complex</taxon>
    </lineage>
</organism>
<dbReference type="RefSeq" id="WP_174992402.1">
    <property type="nucleotide sequence ID" value="NZ_CABVPX010000007.1"/>
</dbReference>
<feature type="region of interest" description="Disordered" evidence="1">
    <location>
        <begin position="1"/>
        <end position="43"/>
    </location>
</feature>
<comment type="caution">
    <text evidence="2">The sequence shown here is derived from an EMBL/GenBank/DDBJ whole genome shotgun (WGS) entry which is preliminary data.</text>
</comment>
<sequence length="354" mass="37790">MPTSVDSKSSPPILPSQVDDGSEADQRVKSGGATHASPHGPLGGLTRYKANLAGLPAEIHQAIAGQLPMADLSRLSRTARTLHERLGGAVRAFASLRKEIDDTSDLAGLHRLTSRVAAEVVGEGKPAIRQSHAGERQPLFFVIGERMYVALKHIVDMPPEQRAGMPPEQLAAQFGQYIAGFSQMRPPELAEAGVYYAAASIVNALPRGAQQAVFERALAAARAFPPEHRSRILIALTEATFRSPDPVSADSLRDARTNTITLANSTDGMAPAQLKPIVERLANHSKLFLMASEGGDWQSPFNAIVDASSRLAPDDRQAVDTLLNDSLDKIESNIDPAGIDAARQRLAMLTPPAA</sequence>